<evidence type="ECO:0000313" key="1">
    <source>
        <dbReference type="EMBL" id="CAH9418526.1"/>
    </source>
</evidence>
<evidence type="ECO:0000313" key="2">
    <source>
        <dbReference type="Proteomes" id="UP001154015"/>
    </source>
</evidence>
<name>A0ABN8V9K2_STRGL</name>
<organism evidence="1 2">
    <name type="scientific">Streptomyces globisporus</name>
    <dbReference type="NCBI Taxonomy" id="1908"/>
    <lineage>
        <taxon>Bacteria</taxon>
        <taxon>Bacillati</taxon>
        <taxon>Actinomycetota</taxon>
        <taxon>Actinomycetes</taxon>
        <taxon>Kitasatosporales</taxon>
        <taxon>Streptomycetaceae</taxon>
        <taxon>Streptomyces</taxon>
    </lineage>
</organism>
<proteinExistence type="predicted"/>
<reference evidence="1" key="1">
    <citation type="submission" date="2022-03" db="EMBL/GenBank/DDBJ databases">
        <authorList>
            <person name="Leyn A S."/>
        </authorList>
    </citation>
    <scope>NUCLEOTIDE SEQUENCE</scope>
    <source>
        <strain evidence="1">Streptomyces globisporus 4-3</strain>
    </source>
</reference>
<accession>A0ABN8V9K2</accession>
<feature type="non-terminal residue" evidence="1">
    <location>
        <position position="1"/>
    </location>
</feature>
<protein>
    <submittedName>
        <fullName evidence="1">Mobile element protein</fullName>
    </submittedName>
</protein>
<keyword evidence="2" id="KW-1185">Reference proteome</keyword>
<dbReference type="EMBL" id="CAKXYP010000018">
    <property type="protein sequence ID" value="CAH9418526.1"/>
    <property type="molecule type" value="Genomic_DNA"/>
</dbReference>
<sequence>PGAPRADHRSTAARPEYGRAAVEPTCSAGGDHFLAFAGIACTLICYRRLAK</sequence>
<dbReference type="Proteomes" id="UP001154015">
    <property type="component" value="Unassembled WGS sequence"/>
</dbReference>
<gene>
    <name evidence="1" type="ORF">SGL43_05575</name>
</gene>
<comment type="caution">
    <text evidence="1">The sequence shown here is derived from an EMBL/GenBank/DDBJ whole genome shotgun (WGS) entry which is preliminary data.</text>
</comment>